<keyword evidence="4" id="KW-0812">Transmembrane</keyword>
<evidence type="ECO:0000256" key="4">
    <source>
        <dbReference type="SAM" id="Phobius"/>
    </source>
</evidence>
<dbReference type="PANTHER" id="PTHR32347">
    <property type="entry name" value="EFFLUX SYSTEM COMPONENT YKNX-RELATED"/>
    <property type="match status" value="1"/>
</dbReference>
<accession>A0A1F4ZD66</accession>
<evidence type="ECO:0000256" key="1">
    <source>
        <dbReference type="ARBA" id="ARBA00004196"/>
    </source>
</evidence>
<dbReference type="Gene3D" id="2.40.50.100">
    <property type="match status" value="1"/>
</dbReference>
<dbReference type="SUPFAM" id="SSF111369">
    <property type="entry name" value="HlyD-like secretion proteins"/>
    <property type="match status" value="1"/>
</dbReference>
<dbReference type="STRING" id="1797259.A2989_04815"/>
<dbReference type="EMBL" id="MEXN01000001">
    <property type="protein sequence ID" value="OGD04329.1"/>
    <property type="molecule type" value="Genomic_DNA"/>
</dbReference>
<feature type="domain" description="YknX-like beta-barrel" evidence="5">
    <location>
        <begin position="197"/>
        <end position="266"/>
    </location>
</feature>
<dbReference type="InterPro" id="IPR058636">
    <property type="entry name" value="Beta-barrel_YknX"/>
</dbReference>
<dbReference type="GO" id="GO:0022857">
    <property type="term" value="F:transmembrane transporter activity"/>
    <property type="evidence" value="ECO:0007669"/>
    <property type="project" value="InterPro"/>
</dbReference>
<reference evidence="6 7" key="1">
    <citation type="journal article" date="2016" name="Nat. Commun.">
        <title>Thousands of microbial genomes shed light on interconnected biogeochemical processes in an aquifer system.</title>
        <authorList>
            <person name="Anantharaman K."/>
            <person name="Brown C.T."/>
            <person name="Hug L.A."/>
            <person name="Sharon I."/>
            <person name="Castelle C.J."/>
            <person name="Probst A.J."/>
            <person name="Thomas B.C."/>
            <person name="Singh A."/>
            <person name="Wilkins M.J."/>
            <person name="Karaoz U."/>
            <person name="Brodie E.L."/>
            <person name="Williams K.H."/>
            <person name="Hubbard S.S."/>
            <person name="Banfield J.F."/>
        </authorList>
    </citation>
    <scope>NUCLEOTIDE SEQUENCE [LARGE SCALE GENOMIC DNA]</scope>
</reference>
<protein>
    <recommendedName>
        <fullName evidence="5">YknX-like beta-barrel domain-containing protein</fullName>
    </recommendedName>
</protein>
<keyword evidence="4" id="KW-0472">Membrane</keyword>
<keyword evidence="4" id="KW-1133">Transmembrane helix</keyword>
<evidence type="ECO:0000256" key="3">
    <source>
        <dbReference type="ARBA" id="ARBA00023054"/>
    </source>
</evidence>
<evidence type="ECO:0000313" key="7">
    <source>
        <dbReference type="Proteomes" id="UP000177080"/>
    </source>
</evidence>
<dbReference type="Proteomes" id="UP000177080">
    <property type="component" value="Unassembled WGS sequence"/>
</dbReference>
<dbReference type="InterPro" id="IPR006143">
    <property type="entry name" value="RND_pump_MFP"/>
</dbReference>
<comment type="similarity">
    <text evidence="2">Belongs to the membrane fusion protein (MFP) (TC 8.A.1) family.</text>
</comment>
<dbReference type="GO" id="GO:0016020">
    <property type="term" value="C:membrane"/>
    <property type="evidence" value="ECO:0007669"/>
    <property type="project" value="InterPro"/>
</dbReference>
<dbReference type="AlphaFoldDB" id="A0A1F4ZD66"/>
<comment type="caution">
    <text evidence="6">The sequence shown here is derived from an EMBL/GenBank/DDBJ whole genome shotgun (WGS) entry which is preliminary data.</text>
</comment>
<name>A0A1F4ZD66_9BACT</name>
<dbReference type="NCBIfam" id="TIGR01730">
    <property type="entry name" value="RND_mfp"/>
    <property type="match status" value="1"/>
</dbReference>
<evidence type="ECO:0000259" key="5">
    <source>
        <dbReference type="Pfam" id="PF25990"/>
    </source>
</evidence>
<organism evidence="6 7">
    <name type="scientific">Candidatus Amesbacteria bacterium RIFCSPLOWO2_01_FULL_48_25</name>
    <dbReference type="NCBI Taxonomy" id="1797259"/>
    <lineage>
        <taxon>Bacteria</taxon>
        <taxon>Candidatus Amesiibacteriota</taxon>
    </lineage>
</organism>
<feature type="transmembrane region" description="Helical" evidence="4">
    <location>
        <begin position="6"/>
        <end position="22"/>
    </location>
</feature>
<comment type="subcellular location">
    <subcellularLocation>
        <location evidence="1">Cell envelope</location>
    </subcellularLocation>
</comment>
<dbReference type="GO" id="GO:0030313">
    <property type="term" value="C:cell envelope"/>
    <property type="evidence" value="ECO:0007669"/>
    <property type="project" value="UniProtKB-SubCell"/>
</dbReference>
<dbReference type="Pfam" id="PF25990">
    <property type="entry name" value="Beta-barrel_YknX"/>
    <property type="match status" value="1"/>
</dbReference>
<keyword evidence="3" id="KW-0175">Coiled coil</keyword>
<gene>
    <name evidence="6" type="ORF">A2989_04815</name>
</gene>
<dbReference type="InterPro" id="IPR050465">
    <property type="entry name" value="UPF0194_transport"/>
</dbReference>
<dbReference type="Gene3D" id="2.40.30.170">
    <property type="match status" value="1"/>
</dbReference>
<sequence length="327" mass="35643">MRRRNIAIAILILVVGAGWWLWMRSKSNNNKNTRIVSVEKGDVVRTLALSGKIKAEKEAHLRFLSPGKLGYVKAREGDEVKKGTAMMGLDVRDLAAAETAAYYSYIAADANAKQVEDEVKGHDNDETFVLKNKRVAAQTVRDKAYDTWQSAIRAKNNASLIAPFDGVVARVTVNVVGQAAGVTDGVDVVDPDSLYFEAEVDEADLSMVTIGKKVKVELDAYPDKEFEGEIKIIEFVAHISDAGATVFSVRVKISEEDIEILRVGMNGDATLVVSEAKNVLKLPIEAVVDGEAEMEGGGKRKVEIGIEGDDLIEVKVGLKEGERIVIR</sequence>
<proteinExistence type="inferred from homology"/>
<evidence type="ECO:0000256" key="2">
    <source>
        <dbReference type="ARBA" id="ARBA00009477"/>
    </source>
</evidence>
<evidence type="ECO:0000313" key="6">
    <source>
        <dbReference type="EMBL" id="OGD04329.1"/>
    </source>
</evidence>